<proteinExistence type="inferred from homology"/>
<dbReference type="Gene3D" id="1.10.540.10">
    <property type="entry name" value="Acyl-CoA dehydrogenase/oxidase, N-terminal domain"/>
    <property type="match status" value="1"/>
</dbReference>
<evidence type="ECO:0000256" key="2">
    <source>
        <dbReference type="ARBA" id="ARBA00009347"/>
    </source>
</evidence>
<evidence type="ECO:0000256" key="1">
    <source>
        <dbReference type="ARBA" id="ARBA00001974"/>
    </source>
</evidence>
<dbReference type="InterPro" id="IPR013786">
    <property type="entry name" value="AcylCoA_DH/ox_N"/>
</dbReference>
<dbReference type="GO" id="GO:0016627">
    <property type="term" value="F:oxidoreductase activity, acting on the CH-CH group of donors"/>
    <property type="evidence" value="ECO:0007669"/>
    <property type="project" value="InterPro"/>
</dbReference>
<dbReference type="Gene3D" id="1.20.140.10">
    <property type="entry name" value="Butyryl-CoA Dehydrogenase, subunit A, domain 3"/>
    <property type="match status" value="1"/>
</dbReference>
<dbReference type="InterPro" id="IPR009075">
    <property type="entry name" value="AcylCo_DH/oxidase_C"/>
</dbReference>
<dbReference type="EMBL" id="AZHW01001227">
    <property type="protein sequence ID" value="ETW93489.1"/>
    <property type="molecule type" value="Genomic_DNA"/>
</dbReference>
<keyword evidence="11" id="KW-1185">Reference proteome</keyword>
<evidence type="ECO:0000256" key="3">
    <source>
        <dbReference type="ARBA" id="ARBA00022630"/>
    </source>
</evidence>
<dbReference type="Pfam" id="PF00441">
    <property type="entry name" value="Acyl-CoA_dh_1"/>
    <property type="match status" value="1"/>
</dbReference>
<dbReference type="FunFam" id="2.40.110.10:FF:000011">
    <property type="entry name" value="Acyl-CoA dehydrogenase FadE34"/>
    <property type="match status" value="1"/>
</dbReference>
<feature type="domain" description="Acyl-CoA dehydrogenase/oxidase N-terminal" evidence="9">
    <location>
        <begin position="49"/>
        <end position="126"/>
    </location>
</feature>
<dbReference type="SUPFAM" id="SSF47203">
    <property type="entry name" value="Acyl-CoA dehydrogenase C-terminal domain-like"/>
    <property type="match status" value="1"/>
</dbReference>
<evidence type="ECO:0000259" key="7">
    <source>
        <dbReference type="Pfam" id="PF00441"/>
    </source>
</evidence>
<name>W4L6H2_ENTF1</name>
<comment type="caution">
    <text evidence="10">The sequence shown here is derived from an EMBL/GenBank/DDBJ whole genome shotgun (WGS) entry which is preliminary data.</text>
</comment>
<dbReference type="PANTHER" id="PTHR43292">
    <property type="entry name" value="ACYL-COA DEHYDROGENASE"/>
    <property type="match status" value="1"/>
</dbReference>
<dbReference type="Pfam" id="PF02770">
    <property type="entry name" value="Acyl-CoA_dh_M"/>
    <property type="match status" value="1"/>
</dbReference>
<evidence type="ECO:0000313" key="11">
    <source>
        <dbReference type="Proteomes" id="UP000019141"/>
    </source>
</evidence>
<feature type="domain" description="Acyl-CoA oxidase/dehydrogenase middle" evidence="8">
    <location>
        <begin position="130"/>
        <end position="223"/>
    </location>
</feature>
<sequence length="406" mass="45496">MMADLEAEGREIREWLEHHAPTTLRGYSNRDDLYWGGRDPELPHPDSKRWCEMCAERGLTTPTWPVEYGGGGLSRAEERIWHEELQRLALPVPLTGFGLSMIGPTLLQFGTEEQKQNHLTKIIRGEIRWCQGYSEPNAGSDLASLQTAAILDDDEYVINGQKIWTSYGNKADWMFALVRTDTNVKKQQGITFILLDMDQPGVTVRPIRLISGSSPFCEVFFTDARAKARNVIGDVNDGWTVAKALLGHERNMIGSLFGGSRRSAGGQTGDKSPKHALADMAKTYMGERDGEVSDPVLRDRITQLSMDEMCFKLTVQRNADNIKAGHRPGPESSLFKVYGTELNQRREELMLSIRGPQSLGWDGEGFDESELTQTRTWLRSRGNSIEGGTSEIQLNIIAKRVLQLPD</sequence>
<dbReference type="PANTHER" id="PTHR43292:SF3">
    <property type="entry name" value="ACYL-COA DEHYDROGENASE FADE29"/>
    <property type="match status" value="1"/>
</dbReference>
<evidence type="ECO:0000313" key="10">
    <source>
        <dbReference type="EMBL" id="ETW93489.1"/>
    </source>
</evidence>
<evidence type="ECO:0000256" key="5">
    <source>
        <dbReference type="ARBA" id="ARBA00023002"/>
    </source>
</evidence>
<keyword evidence="5 6" id="KW-0560">Oxidoreductase</keyword>
<comment type="cofactor">
    <cofactor evidence="1 6">
        <name>FAD</name>
        <dbReference type="ChEBI" id="CHEBI:57692"/>
    </cofactor>
</comment>
<dbReference type="InterPro" id="IPR006091">
    <property type="entry name" value="Acyl-CoA_Oxase/DH_mid-dom"/>
</dbReference>
<dbReference type="AlphaFoldDB" id="W4L6H2"/>
<protein>
    <submittedName>
        <fullName evidence="10">Acyl-CoA dehydrogenase</fullName>
    </submittedName>
</protein>
<feature type="domain" description="Acyl-CoA dehydrogenase/oxidase C-terminal" evidence="7">
    <location>
        <begin position="236"/>
        <end position="402"/>
    </location>
</feature>
<keyword evidence="3 6" id="KW-0285">Flavoprotein</keyword>
<dbReference type="InterPro" id="IPR036250">
    <property type="entry name" value="AcylCo_DH-like_C"/>
</dbReference>
<dbReference type="GO" id="GO:0050660">
    <property type="term" value="F:flavin adenine dinucleotide binding"/>
    <property type="evidence" value="ECO:0007669"/>
    <property type="project" value="InterPro"/>
</dbReference>
<dbReference type="Gene3D" id="2.40.110.10">
    <property type="entry name" value="Butyryl-CoA Dehydrogenase, subunit A, domain 2"/>
    <property type="match status" value="1"/>
</dbReference>
<comment type="similarity">
    <text evidence="2 6">Belongs to the acyl-CoA dehydrogenase family.</text>
</comment>
<reference evidence="10 11" key="1">
    <citation type="journal article" date="2014" name="Nature">
        <title>An environmental bacterial taxon with a large and distinct metabolic repertoire.</title>
        <authorList>
            <person name="Wilson M.C."/>
            <person name="Mori T."/>
            <person name="Ruckert C."/>
            <person name="Uria A.R."/>
            <person name="Helf M.J."/>
            <person name="Takada K."/>
            <person name="Gernert C."/>
            <person name="Steffens U.A."/>
            <person name="Heycke N."/>
            <person name="Schmitt S."/>
            <person name="Rinke C."/>
            <person name="Helfrich E.J."/>
            <person name="Brachmann A.O."/>
            <person name="Gurgui C."/>
            <person name="Wakimoto T."/>
            <person name="Kracht M."/>
            <person name="Crusemann M."/>
            <person name="Hentschel U."/>
            <person name="Abe I."/>
            <person name="Matsunaga S."/>
            <person name="Kalinowski J."/>
            <person name="Takeyama H."/>
            <person name="Piel J."/>
        </authorList>
    </citation>
    <scope>NUCLEOTIDE SEQUENCE [LARGE SCALE GENOMIC DNA]</scope>
    <source>
        <strain evidence="11">TSY1</strain>
    </source>
</reference>
<dbReference type="InterPro" id="IPR046373">
    <property type="entry name" value="Acyl-CoA_Oxase/DH_mid-dom_sf"/>
</dbReference>
<dbReference type="SUPFAM" id="SSF56645">
    <property type="entry name" value="Acyl-CoA dehydrogenase NM domain-like"/>
    <property type="match status" value="1"/>
</dbReference>
<evidence type="ECO:0000259" key="9">
    <source>
        <dbReference type="Pfam" id="PF02771"/>
    </source>
</evidence>
<dbReference type="Proteomes" id="UP000019141">
    <property type="component" value="Unassembled WGS sequence"/>
</dbReference>
<dbReference type="HOGENOM" id="CLU_018204_9_0_7"/>
<evidence type="ECO:0000256" key="6">
    <source>
        <dbReference type="RuleBase" id="RU362125"/>
    </source>
</evidence>
<evidence type="ECO:0000259" key="8">
    <source>
        <dbReference type="Pfam" id="PF02770"/>
    </source>
</evidence>
<organism evidence="10 11">
    <name type="scientific">Entotheonella factor</name>
    <dbReference type="NCBI Taxonomy" id="1429438"/>
    <lineage>
        <taxon>Bacteria</taxon>
        <taxon>Pseudomonadati</taxon>
        <taxon>Nitrospinota/Tectimicrobiota group</taxon>
        <taxon>Candidatus Tectimicrobiota</taxon>
        <taxon>Candidatus Entotheonellia</taxon>
        <taxon>Candidatus Entotheonellales</taxon>
        <taxon>Candidatus Entotheonellaceae</taxon>
        <taxon>Candidatus Entotheonella</taxon>
    </lineage>
</organism>
<dbReference type="InterPro" id="IPR009100">
    <property type="entry name" value="AcylCoA_DH/oxidase_NM_dom_sf"/>
</dbReference>
<keyword evidence="4 6" id="KW-0274">FAD</keyword>
<dbReference type="GO" id="GO:0005886">
    <property type="term" value="C:plasma membrane"/>
    <property type="evidence" value="ECO:0007669"/>
    <property type="project" value="TreeGrafter"/>
</dbReference>
<dbReference type="Pfam" id="PF02771">
    <property type="entry name" value="Acyl-CoA_dh_N"/>
    <property type="match status" value="1"/>
</dbReference>
<dbReference type="InterPro" id="IPR037069">
    <property type="entry name" value="AcylCoA_DH/ox_N_sf"/>
</dbReference>
<gene>
    <name evidence="10" type="ORF">ETSY1_39005</name>
</gene>
<evidence type="ECO:0000256" key="4">
    <source>
        <dbReference type="ARBA" id="ARBA00022827"/>
    </source>
</evidence>
<accession>W4L6H2</accession>
<dbReference type="InterPro" id="IPR052161">
    <property type="entry name" value="Mycobact_Acyl-CoA_DH"/>
</dbReference>